<dbReference type="Gene3D" id="3.60.21.10">
    <property type="match status" value="1"/>
</dbReference>
<gene>
    <name evidence="5" type="ORF">PMACD_LOCUS2704</name>
</gene>
<reference evidence="5" key="1">
    <citation type="submission" date="2021-02" db="EMBL/GenBank/DDBJ databases">
        <authorList>
            <person name="Steward A R."/>
        </authorList>
    </citation>
    <scope>NUCLEOTIDE SEQUENCE</scope>
</reference>
<dbReference type="InterPro" id="IPR011992">
    <property type="entry name" value="EF-hand-dom_pair"/>
</dbReference>
<dbReference type="InterPro" id="IPR029052">
    <property type="entry name" value="Metallo-depent_PP-like"/>
</dbReference>
<feature type="domain" description="EF-hand" evidence="4">
    <location>
        <begin position="270"/>
        <end position="305"/>
    </location>
</feature>
<dbReference type="GO" id="GO:0005737">
    <property type="term" value="C:cytoplasm"/>
    <property type="evidence" value="ECO:0007669"/>
    <property type="project" value="TreeGrafter"/>
</dbReference>
<dbReference type="Gene3D" id="1.10.238.10">
    <property type="entry name" value="EF-hand"/>
    <property type="match status" value="1"/>
</dbReference>
<keyword evidence="6" id="KW-1185">Reference proteome</keyword>
<dbReference type="GO" id="GO:0005634">
    <property type="term" value="C:nucleus"/>
    <property type="evidence" value="ECO:0007669"/>
    <property type="project" value="TreeGrafter"/>
</dbReference>
<comment type="similarity">
    <text evidence="1 3">Belongs to the PPP phosphatase family.</text>
</comment>
<dbReference type="SUPFAM" id="SSF56300">
    <property type="entry name" value="Metallo-dependent phosphatases"/>
    <property type="match status" value="1"/>
</dbReference>
<dbReference type="InterPro" id="IPR018247">
    <property type="entry name" value="EF_Hand_1_Ca_BS"/>
</dbReference>
<evidence type="ECO:0000256" key="1">
    <source>
        <dbReference type="ARBA" id="ARBA00008294"/>
    </source>
</evidence>
<evidence type="ECO:0000313" key="6">
    <source>
        <dbReference type="Proteomes" id="UP000663880"/>
    </source>
</evidence>
<accession>A0A821NGN3</accession>
<dbReference type="InterPro" id="IPR006186">
    <property type="entry name" value="Ser/Thr-sp_prot-phosphatase"/>
</dbReference>
<organism evidence="5 6">
    <name type="scientific">Pieris macdunnoughi</name>
    <dbReference type="NCBI Taxonomy" id="345717"/>
    <lineage>
        <taxon>Eukaryota</taxon>
        <taxon>Metazoa</taxon>
        <taxon>Ecdysozoa</taxon>
        <taxon>Arthropoda</taxon>
        <taxon>Hexapoda</taxon>
        <taxon>Insecta</taxon>
        <taxon>Pterygota</taxon>
        <taxon>Neoptera</taxon>
        <taxon>Endopterygota</taxon>
        <taxon>Lepidoptera</taxon>
        <taxon>Glossata</taxon>
        <taxon>Ditrysia</taxon>
        <taxon>Papilionoidea</taxon>
        <taxon>Pieridae</taxon>
        <taxon>Pierinae</taxon>
        <taxon>Pieris</taxon>
    </lineage>
</organism>
<dbReference type="EMBL" id="CAJOBZ010000004">
    <property type="protein sequence ID" value="CAF4787543.1"/>
    <property type="molecule type" value="Genomic_DNA"/>
</dbReference>
<evidence type="ECO:0000256" key="3">
    <source>
        <dbReference type="RuleBase" id="RU004273"/>
    </source>
</evidence>
<name>A0A821NGN3_9NEOP</name>
<dbReference type="CDD" id="cd00144">
    <property type="entry name" value="MPP_PPP_family"/>
    <property type="match status" value="1"/>
</dbReference>
<evidence type="ECO:0000313" key="5">
    <source>
        <dbReference type="EMBL" id="CAF4787543.1"/>
    </source>
</evidence>
<dbReference type="SUPFAM" id="SSF47473">
    <property type="entry name" value="EF-hand"/>
    <property type="match status" value="1"/>
</dbReference>
<dbReference type="PANTHER" id="PTHR11668:SF496">
    <property type="entry name" value="SERINE_THREONINE-PROTEIN PHOSPHATASE"/>
    <property type="match status" value="1"/>
</dbReference>
<dbReference type="InterPro" id="IPR004843">
    <property type="entry name" value="Calcineurin-like_PHP"/>
</dbReference>
<dbReference type="Proteomes" id="UP000663880">
    <property type="component" value="Unassembled WGS sequence"/>
</dbReference>
<dbReference type="GO" id="GO:0004722">
    <property type="term" value="F:protein serine/threonine phosphatase activity"/>
    <property type="evidence" value="ECO:0007669"/>
    <property type="project" value="UniProtKB-EC"/>
</dbReference>
<dbReference type="PANTHER" id="PTHR11668">
    <property type="entry name" value="SERINE/THREONINE PROTEIN PHOSPHATASE"/>
    <property type="match status" value="1"/>
</dbReference>
<dbReference type="PROSITE" id="PS00018">
    <property type="entry name" value="EF_HAND_1"/>
    <property type="match status" value="1"/>
</dbReference>
<dbReference type="PROSITE" id="PS50222">
    <property type="entry name" value="EF_HAND_2"/>
    <property type="match status" value="1"/>
</dbReference>
<dbReference type="EC" id="3.1.3.16" evidence="3"/>
<dbReference type="GO" id="GO:0005509">
    <property type="term" value="F:calcium ion binding"/>
    <property type="evidence" value="ECO:0007669"/>
    <property type="project" value="InterPro"/>
</dbReference>
<keyword evidence="3" id="KW-0378">Hydrolase</keyword>
<dbReference type="PROSITE" id="PS00125">
    <property type="entry name" value="SER_THR_PHOSPHATASE"/>
    <property type="match status" value="1"/>
</dbReference>
<dbReference type="InterPro" id="IPR050341">
    <property type="entry name" value="PP1_catalytic_subunit"/>
</dbReference>
<comment type="catalytic activity">
    <reaction evidence="3">
        <text>O-phospho-L-threonyl-[protein] + H2O = L-threonyl-[protein] + phosphate</text>
        <dbReference type="Rhea" id="RHEA:47004"/>
        <dbReference type="Rhea" id="RHEA-COMP:11060"/>
        <dbReference type="Rhea" id="RHEA-COMP:11605"/>
        <dbReference type="ChEBI" id="CHEBI:15377"/>
        <dbReference type="ChEBI" id="CHEBI:30013"/>
        <dbReference type="ChEBI" id="CHEBI:43474"/>
        <dbReference type="ChEBI" id="CHEBI:61977"/>
        <dbReference type="EC" id="3.1.3.16"/>
    </reaction>
</comment>
<evidence type="ECO:0000259" key="4">
    <source>
        <dbReference type="PROSITE" id="PS50222"/>
    </source>
</evidence>
<dbReference type="PRINTS" id="PR00114">
    <property type="entry name" value="STPHPHTASE"/>
</dbReference>
<dbReference type="SMART" id="SM00156">
    <property type="entry name" value="PP2Ac"/>
    <property type="match status" value="1"/>
</dbReference>
<evidence type="ECO:0000256" key="2">
    <source>
        <dbReference type="ARBA" id="ARBA00022837"/>
    </source>
</evidence>
<dbReference type="OrthoDB" id="256429at2759"/>
<comment type="caution">
    <text evidence="5">The sequence shown here is derived from an EMBL/GenBank/DDBJ whole genome shotgun (WGS) entry which is preliminary data.</text>
</comment>
<proteinExistence type="inferred from homology"/>
<dbReference type="Pfam" id="PF00149">
    <property type="entry name" value="Metallophos"/>
    <property type="match status" value="1"/>
</dbReference>
<dbReference type="AlphaFoldDB" id="A0A821NGN3"/>
<sequence length="704" mass="78503">MFKNYLDICDVVSLLVYCPAEKAYLLTKESNGEYWIPSSRTEKNCWKMSAHKLNFELFGMDSSAQCHPLRVYKIWLPDHPSTCVYHAVYKVSIKPDVKKRVKRRVGVRNRLQWFTTVELDRLRAHANLRSPEVAVFAQMALGDVPKDADILDFEPGMIVEICDDNVLIGVDVAGGAVSLSSPHCQLLQAANYNKEDQIRLYNEFILLVYPALYMSPNIFTQFMSDLGWQKTQCANLFRAADISCRGGLSFLDVMLWCAALEPMTQHLGVPAELRCRYIFRYFDANRDQKLEYQEFKELVGAARATRELPVDPLSVAREADVCLRQLGLQPNCQLLMADFLRAVGEMFFRGTSSLLRSPKSIAGYLLDLHERDQEMKAATTSKLINYQAPSMPEIQSSGSHGKVSCAASQHRGDYTLASCVVKLQKKQVPEMLALTSFDEDVVSSSTTRLISNSLASMDLLGASAMPVEALASVHYFALHLDKPAHRRTSGGGSITINKAPWSWLNPDEEASLGSMLLKLAEAVRSICSFEPRLLKLSSPVYAIGDLHGNLPALLAMESALWPLGPSMVPARLLFLGDFVDRGAYGTELLAYLFAAKLQRPTGVYLIRGNHEARDIQKMFSFHTECLTKYGEVDGGRIWSAINQVFDVLPLAAVIDGKVFCCHGGIPPPWVCPLISAIDKVPVPLPRPAEQSSIAWELLWNDPIR</sequence>
<dbReference type="InterPro" id="IPR002048">
    <property type="entry name" value="EF_hand_dom"/>
</dbReference>
<protein>
    <recommendedName>
        <fullName evidence="3">Serine/threonine-protein phosphatase</fullName>
        <ecNumber evidence="3">3.1.3.16</ecNumber>
    </recommendedName>
</protein>
<keyword evidence="2" id="KW-0106">Calcium</keyword>